<feature type="chain" id="PRO_5040865067" description="LTD domain-containing protein" evidence="1">
    <location>
        <begin position="26"/>
        <end position="94"/>
    </location>
</feature>
<feature type="domain" description="LTD" evidence="2">
    <location>
        <begin position="26"/>
        <end position="91"/>
    </location>
</feature>
<organism evidence="3 4">
    <name type="scientific">Salinibacter ruber</name>
    <dbReference type="NCBI Taxonomy" id="146919"/>
    <lineage>
        <taxon>Bacteria</taxon>
        <taxon>Pseudomonadati</taxon>
        <taxon>Rhodothermota</taxon>
        <taxon>Rhodothermia</taxon>
        <taxon>Rhodothermales</taxon>
        <taxon>Salinibacteraceae</taxon>
        <taxon>Salinibacter</taxon>
    </lineage>
</organism>
<gene>
    <name evidence="3" type="ORF">GGP82_001847</name>
</gene>
<evidence type="ECO:0000313" key="3">
    <source>
        <dbReference type="EMBL" id="MCS3865293.1"/>
    </source>
</evidence>
<dbReference type="Pfam" id="PF00932">
    <property type="entry name" value="LTD"/>
    <property type="match status" value="1"/>
</dbReference>
<evidence type="ECO:0000313" key="4">
    <source>
        <dbReference type="Proteomes" id="UP001155034"/>
    </source>
</evidence>
<reference evidence="3" key="1">
    <citation type="submission" date="2022-08" db="EMBL/GenBank/DDBJ databases">
        <title>Genomic Encyclopedia of Type Strains, Phase V (KMG-V): Genome sequencing to study the core and pangenomes of soil and plant-associated prokaryotes.</title>
        <authorList>
            <person name="Whitman W."/>
        </authorList>
    </citation>
    <scope>NUCLEOTIDE SEQUENCE</scope>
    <source>
        <strain evidence="3">SP2016B</strain>
    </source>
</reference>
<sequence>MRSLLWGSILLLGLGGALSPRPGTAQPEPGAVVINEILYAPSPSTNEFIELYNRSGGPIALDELAFADANRSYEPVARTDTTVRDGTHVVLGCV</sequence>
<protein>
    <recommendedName>
        <fullName evidence="2">LTD domain-containing protein</fullName>
    </recommendedName>
</protein>
<dbReference type="AlphaFoldDB" id="A0A9X2R968"/>
<accession>A0A9X2R968</accession>
<evidence type="ECO:0000256" key="1">
    <source>
        <dbReference type="SAM" id="SignalP"/>
    </source>
</evidence>
<comment type="caution">
    <text evidence="3">The sequence shown here is derived from an EMBL/GenBank/DDBJ whole genome shotgun (WGS) entry which is preliminary data.</text>
</comment>
<dbReference type="InterPro" id="IPR001322">
    <property type="entry name" value="Lamin_tail_dom"/>
</dbReference>
<dbReference type="Proteomes" id="UP001155034">
    <property type="component" value="Unassembled WGS sequence"/>
</dbReference>
<keyword evidence="1" id="KW-0732">Signal</keyword>
<dbReference type="EMBL" id="JANTYZ010000004">
    <property type="protein sequence ID" value="MCS3865293.1"/>
    <property type="molecule type" value="Genomic_DNA"/>
</dbReference>
<proteinExistence type="predicted"/>
<dbReference type="RefSeq" id="WP_251979320.1">
    <property type="nucleotide sequence ID" value="NZ_CALTSI010000001.1"/>
</dbReference>
<evidence type="ECO:0000259" key="2">
    <source>
        <dbReference type="Pfam" id="PF00932"/>
    </source>
</evidence>
<feature type="signal peptide" evidence="1">
    <location>
        <begin position="1"/>
        <end position="25"/>
    </location>
</feature>
<name>A0A9X2R968_9BACT</name>